<proteinExistence type="predicted"/>
<evidence type="ECO:0000259" key="1">
    <source>
        <dbReference type="Pfam" id="PF13186"/>
    </source>
</evidence>
<sequence>MSIDGSTPEAFAELRAQPRSTPAARAALFRRVTEGVRKAADAGLWVSVNTTMTRATMPDLVPTYRLAVDELGAASLVAIKFFPAGYGREHLDRYEFPWQVWSTEFQSLTRAKIAGELPKMQLSVPSAWEFYLPLIEAGIDLTVAEAAWRYRSPLREAGYSRLRSLGDVAGVTELCVSGDGTVYPSVLMVGDERMHCGSLREQSLSEIWHEASPLVRIRGLSVDDLDGGCSSCAMNSLCGGGSRSRALAEHGSIDAADSSCPLVSTGVAEARAVR</sequence>
<organism evidence="2 3">
    <name type="scientific">Gandjariella thermophila</name>
    <dbReference type="NCBI Taxonomy" id="1931992"/>
    <lineage>
        <taxon>Bacteria</taxon>
        <taxon>Bacillati</taxon>
        <taxon>Actinomycetota</taxon>
        <taxon>Actinomycetes</taxon>
        <taxon>Pseudonocardiales</taxon>
        <taxon>Pseudonocardiaceae</taxon>
        <taxon>Gandjariella</taxon>
    </lineage>
</organism>
<dbReference type="InterPro" id="IPR023885">
    <property type="entry name" value="4Fe4S-binding_SPASM_dom"/>
</dbReference>
<comment type="caution">
    <text evidence="2">The sequence shown here is derived from an EMBL/GenBank/DDBJ whole genome shotgun (WGS) entry which is preliminary data.</text>
</comment>
<dbReference type="Gene3D" id="3.20.20.70">
    <property type="entry name" value="Aldolase class I"/>
    <property type="match status" value="1"/>
</dbReference>
<dbReference type="SUPFAM" id="SSF102114">
    <property type="entry name" value="Radical SAM enzymes"/>
    <property type="match status" value="1"/>
</dbReference>
<feature type="domain" description="4Fe4S-binding SPASM" evidence="1">
    <location>
        <begin position="172"/>
        <end position="232"/>
    </location>
</feature>
<dbReference type="NCBIfam" id="TIGR04085">
    <property type="entry name" value="rSAM_more_4Fe4S"/>
    <property type="match status" value="1"/>
</dbReference>
<keyword evidence="3" id="KW-1185">Reference proteome</keyword>
<dbReference type="Proteomes" id="UP000298860">
    <property type="component" value="Unassembled WGS sequence"/>
</dbReference>
<accession>A0A4D4JEZ2</accession>
<name>A0A4D4JEZ2_9PSEU</name>
<dbReference type="InterPro" id="IPR058240">
    <property type="entry name" value="rSAM_sf"/>
</dbReference>
<dbReference type="InterPro" id="IPR050377">
    <property type="entry name" value="Radical_SAM_PqqE_MftC-like"/>
</dbReference>
<dbReference type="PANTHER" id="PTHR11228">
    <property type="entry name" value="RADICAL SAM DOMAIN PROTEIN"/>
    <property type="match status" value="1"/>
</dbReference>
<dbReference type="AlphaFoldDB" id="A0A4D4JEZ2"/>
<dbReference type="Pfam" id="PF13186">
    <property type="entry name" value="SPASM"/>
    <property type="match status" value="1"/>
</dbReference>
<protein>
    <recommendedName>
        <fullName evidence="1">4Fe4S-binding SPASM domain-containing protein</fullName>
    </recommendedName>
</protein>
<gene>
    <name evidence="2" type="ORF">GTS_56150</name>
</gene>
<evidence type="ECO:0000313" key="2">
    <source>
        <dbReference type="EMBL" id="GDY33982.1"/>
    </source>
</evidence>
<dbReference type="PANTHER" id="PTHR11228:SF7">
    <property type="entry name" value="PQQA PEPTIDE CYCLASE"/>
    <property type="match status" value="1"/>
</dbReference>
<dbReference type="EMBL" id="BJFL01000073">
    <property type="protein sequence ID" value="GDY33982.1"/>
    <property type="molecule type" value="Genomic_DNA"/>
</dbReference>
<evidence type="ECO:0000313" key="3">
    <source>
        <dbReference type="Proteomes" id="UP000298860"/>
    </source>
</evidence>
<dbReference type="InterPro" id="IPR013785">
    <property type="entry name" value="Aldolase_TIM"/>
</dbReference>
<reference evidence="3" key="1">
    <citation type="submission" date="2019-04" db="EMBL/GenBank/DDBJ databases">
        <title>Draft genome sequence of Pseudonocardiaceae bacterium SL3-2-4.</title>
        <authorList>
            <person name="Ningsih F."/>
            <person name="Yokota A."/>
            <person name="Sakai Y."/>
            <person name="Nanatani K."/>
            <person name="Yabe S."/>
            <person name="Oetari A."/>
            <person name="Sjamsuridzal W."/>
        </authorList>
    </citation>
    <scope>NUCLEOTIDE SEQUENCE [LARGE SCALE GENOMIC DNA]</scope>
    <source>
        <strain evidence="3">SL3-2-4</strain>
    </source>
</reference>